<accession>A0AA37LZZ2</accession>
<protein>
    <submittedName>
        <fullName evidence="1">Uncharacterized protein</fullName>
    </submittedName>
</protein>
<sequence>MSEAYGEAAIETVGLHGDDGNKATAYSPTPHDVADRKLRIGNMSSYRDSTMPLARDLALLVEAHVLVNLGTTKAPKWHKVKETEVEEAK</sequence>
<reference evidence="1 2" key="1">
    <citation type="submission" date="2021-07" db="EMBL/GenBank/DDBJ databases">
        <title>Genome data of Colletotrichum spaethianum.</title>
        <authorList>
            <person name="Utami Y.D."/>
            <person name="Hiruma K."/>
        </authorList>
    </citation>
    <scope>NUCLEOTIDE SEQUENCE [LARGE SCALE GENOMIC DNA]</scope>
    <source>
        <strain evidence="1 2">MAFF 242679</strain>
    </source>
</reference>
<dbReference type="AlphaFoldDB" id="A0AA37LZZ2"/>
<evidence type="ECO:0000313" key="2">
    <source>
        <dbReference type="Proteomes" id="UP001055172"/>
    </source>
</evidence>
<evidence type="ECO:0000313" key="1">
    <source>
        <dbReference type="EMBL" id="GJC91077.1"/>
    </source>
</evidence>
<organism evidence="1 2">
    <name type="scientific">Colletotrichum liriopes</name>
    <dbReference type="NCBI Taxonomy" id="708192"/>
    <lineage>
        <taxon>Eukaryota</taxon>
        <taxon>Fungi</taxon>
        <taxon>Dikarya</taxon>
        <taxon>Ascomycota</taxon>
        <taxon>Pezizomycotina</taxon>
        <taxon>Sordariomycetes</taxon>
        <taxon>Hypocreomycetidae</taxon>
        <taxon>Glomerellales</taxon>
        <taxon>Glomerellaceae</taxon>
        <taxon>Colletotrichum</taxon>
        <taxon>Colletotrichum spaethianum species complex</taxon>
    </lineage>
</organism>
<name>A0AA37LZZ2_9PEZI</name>
<keyword evidence="2" id="KW-1185">Reference proteome</keyword>
<dbReference type="Proteomes" id="UP001055172">
    <property type="component" value="Unassembled WGS sequence"/>
</dbReference>
<comment type="caution">
    <text evidence="1">The sequence shown here is derived from an EMBL/GenBank/DDBJ whole genome shotgun (WGS) entry which is preliminary data.</text>
</comment>
<gene>
    <name evidence="1" type="ORF">ColLi_13915</name>
</gene>
<dbReference type="EMBL" id="BPPX01000067">
    <property type="protein sequence ID" value="GJC91077.1"/>
    <property type="molecule type" value="Genomic_DNA"/>
</dbReference>
<proteinExistence type="predicted"/>